<dbReference type="GO" id="GO:0030368">
    <property type="term" value="F:interleukin-17 receptor activity"/>
    <property type="evidence" value="ECO:0007669"/>
    <property type="project" value="InterPro"/>
</dbReference>
<dbReference type="PANTHER" id="PTHR15583:SF12">
    <property type="entry name" value="INTERLEUKIN-17 RECEPTOR C"/>
    <property type="match status" value="1"/>
</dbReference>
<accession>A0A7J8DBR9</accession>
<evidence type="ECO:0000256" key="2">
    <source>
        <dbReference type="SAM" id="SignalP"/>
    </source>
</evidence>
<organism evidence="4 5">
    <name type="scientific">Molossus molossus</name>
    <name type="common">Pallas' mastiff bat</name>
    <name type="synonym">Vespertilio molossus</name>
    <dbReference type="NCBI Taxonomy" id="27622"/>
    <lineage>
        <taxon>Eukaryota</taxon>
        <taxon>Metazoa</taxon>
        <taxon>Chordata</taxon>
        <taxon>Craniata</taxon>
        <taxon>Vertebrata</taxon>
        <taxon>Euteleostomi</taxon>
        <taxon>Mammalia</taxon>
        <taxon>Eutheria</taxon>
        <taxon>Laurasiatheria</taxon>
        <taxon>Chiroptera</taxon>
        <taxon>Yangochiroptera</taxon>
        <taxon>Molossidae</taxon>
        <taxon>Molossus</taxon>
    </lineage>
</organism>
<name>A0A7J8DBR9_MOLMO</name>
<feature type="chain" id="PRO_5029849189" evidence="2">
    <location>
        <begin position="21"/>
        <end position="161"/>
    </location>
</feature>
<dbReference type="Pfam" id="PF15037">
    <property type="entry name" value="IL17_R_N"/>
    <property type="match status" value="1"/>
</dbReference>
<feature type="signal peptide" evidence="2">
    <location>
        <begin position="1"/>
        <end position="20"/>
    </location>
</feature>
<feature type="domain" description="Interleukin-17 receptor C/E N-terminal" evidence="3">
    <location>
        <begin position="71"/>
        <end position="155"/>
    </location>
</feature>
<proteinExistence type="predicted"/>
<dbReference type="EMBL" id="JACASF010000018">
    <property type="protein sequence ID" value="KAF6420449.1"/>
    <property type="molecule type" value="Genomic_DNA"/>
</dbReference>
<comment type="caution">
    <text evidence="4">The sequence shown here is derived from an EMBL/GenBank/DDBJ whole genome shotgun (WGS) entry which is preliminary data.</text>
</comment>
<evidence type="ECO:0000313" key="4">
    <source>
        <dbReference type="EMBL" id="KAF6420449.1"/>
    </source>
</evidence>
<dbReference type="AlphaFoldDB" id="A0A7J8DBR9"/>
<evidence type="ECO:0000256" key="1">
    <source>
        <dbReference type="ARBA" id="ARBA00022729"/>
    </source>
</evidence>
<dbReference type="InterPro" id="IPR027841">
    <property type="entry name" value="IL-17_rcpt_C/E_N"/>
</dbReference>
<keyword evidence="5" id="KW-1185">Reference proteome</keyword>
<dbReference type="PANTHER" id="PTHR15583">
    <property type="entry name" value="INTERLEUKIN-17 RECEPTOR"/>
    <property type="match status" value="1"/>
</dbReference>
<reference evidence="4 5" key="1">
    <citation type="journal article" date="2020" name="Nature">
        <title>Six reference-quality genomes reveal evolution of bat adaptations.</title>
        <authorList>
            <person name="Jebb D."/>
            <person name="Huang Z."/>
            <person name="Pippel M."/>
            <person name="Hughes G.M."/>
            <person name="Lavrichenko K."/>
            <person name="Devanna P."/>
            <person name="Winkler S."/>
            <person name="Jermiin L.S."/>
            <person name="Skirmuntt E.C."/>
            <person name="Katzourakis A."/>
            <person name="Burkitt-Gray L."/>
            <person name="Ray D.A."/>
            <person name="Sullivan K.A.M."/>
            <person name="Roscito J.G."/>
            <person name="Kirilenko B.M."/>
            <person name="Davalos L.M."/>
            <person name="Corthals A.P."/>
            <person name="Power M.L."/>
            <person name="Jones G."/>
            <person name="Ransome R.D."/>
            <person name="Dechmann D.K.N."/>
            <person name="Locatelli A.G."/>
            <person name="Puechmaille S.J."/>
            <person name="Fedrigo O."/>
            <person name="Jarvis E.D."/>
            <person name="Hiller M."/>
            <person name="Vernes S.C."/>
            <person name="Myers E.W."/>
            <person name="Teeling E.C."/>
        </authorList>
    </citation>
    <scope>NUCLEOTIDE SEQUENCE [LARGE SCALE GENOMIC DNA]</scope>
    <source>
        <strain evidence="4">MMolMol1</strain>
        <tissue evidence="4">Muscle</tissue>
    </source>
</reference>
<keyword evidence="1 2" id="KW-0732">Signal</keyword>
<dbReference type="InterPro" id="IPR039465">
    <property type="entry name" value="IL-17_rcpt-like"/>
</dbReference>
<evidence type="ECO:0000259" key="3">
    <source>
        <dbReference type="Pfam" id="PF15037"/>
    </source>
</evidence>
<sequence length="161" mass="17441">MPVPWFLLSFALGPSPVVLSLERLVGPQDAAHCSPGLSCHLLGGDMLCLPGSMVSAPGPVLVPTRLRTELVLRCYEETDCGLCVRVAVHLAVRGHWEEPEDEKQFGRAADPELEEPKNASLQAQVVLSFQAYPTDRCVLLEVQVPAAFVQPGQSVVWLSSI</sequence>
<gene>
    <name evidence="4" type="ORF">HJG59_006720</name>
</gene>
<protein>
    <submittedName>
        <fullName evidence="4">Interleukin 17 receptor C</fullName>
    </submittedName>
</protein>
<keyword evidence="4" id="KW-0675">Receptor</keyword>
<dbReference type="Proteomes" id="UP000550707">
    <property type="component" value="Unassembled WGS sequence"/>
</dbReference>
<evidence type="ECO:0000313" key="5">
    <source>
        <dbReference type="Proteomes" id="UP000550707"/>
    </source>
</evidence>